<organism evidence="1 2">
    <name type="scientific">Thalassoglobus neptunius</name>
    <dbReference type="NCBI Taxonomy" id="1938619"/>
    <lineage>
        <taxon>Bacteria</taxon>
        <taxon>Pseudomonadati</taxon>
        <taxon>Planctomycetota</taxon>
        <taxon>Planctomycetia</taxon>
        <taxon>Planctomycetales</taxon>
        <taxon>Planctomycetaceae</taxon>
        <taxon>Thalassoglobus</taxon>
    </lineage>
</organism>
<sequence length="101" mass="11346">MSEPVELEAWNPPKFVGDDPVVRKGLAERITALFHREDGVEICDEDSELLRLMLRPYITLCDVKLKDAKEECTCGAVKVEADDVWCFMSGLFISQSPEGRG</sequence>
<dbReference type="EMBL" id="SIHI01000001">
    <property type="protein sequence ID" value="TWT58922.1"/>
    <property type="molecule type" value="Genomic_DNA"/>
</dbReference>
<name>A0A5C5XAM8_9PLAN</name>
<accession>A0A5C5XAM8</accession>
<dbReference type="AlphaFoldDB" id="A0A5C5XAM8"/>
<dbReference type="RefSeq" id="WP_146509646.1">
    <property type="nucleotide sequence ID" value="NZ_SIHI01000001.1"/>
</dbReference>
<reference evidence="1 2" key="1">
    <citation type="submission" date="2019-02" db="EMBL/GenBank/DDBJ databases">
        <title>Deep-cultivation of Planctomycetes and their phenomic and genomic characterization uncovers novel biology.</title>
        <authorList>
            <person name="Wiegand S."/>
            <person name="Jogler M."/>
            <person name="Boedeker C."/>
            <person name="Pinto D."/>
            <person name="Vollmers J."/>
            <person name="Rivas-Marin E."/>
            <person name="Kohn T."/>
            <person name="Peeters S.H."/>
            <person name="Heuer A."/>
            <person name="Rast P."/>
            <person name="Oberbeckmann S."/>
            <person name="Bunk B."/>
            <person name="Jeske O."/>
            <person name="Meyerdierks A."/>
            <person name="Storesund J.E."/>
            <person name="Kallscheuer N."/>
            <person name="Luecker S."/>
            <person name="Lage O.M."/>
            <person name="Pohl T."/>
            <person name="Merkel B.J."/>
            <person name="Hornburger P."/>
            <person name="Mueller R.-W."/>
            <person name="Bruemmer F."/>
            <person name="Labrenz M."/>
            <person name="Spormann A.M."/>
            <person name="Op Den Camp H."/>
            <person name="Overmann J."/>
            <person name="Amann R."/>
            <person name="Jetten M.S.M."/>
            <person name="Mascher T."/>
            <person name="Medema M.H."/>
            <person name="Devos D.P."/>
            <person name="Kaster A.-K."/>
            <person name="Ovreas L."/>
            <person name="Rohde M."/>
            <person name="Galperin M.Y."/>
            <person name="Jogler C."/>
        </authorList>
    </citation>
    <scope>NUCLEOTIDE SEQUENCE [LARGE SCALE GENOMIC DNA]</scope>
    <source>
        <strain evidence="1 2">KOR42</strain>
    </source>
</reference>
<dbReference type="Proteomes" id="UP000317243">
    <property type="component" value="Unassembled WGS sequence"/>
</dbReference>
<proteinExistence type="predicted"/>
<evidence type="ECO:0000313" key="2">
    <source>
        <dbReference type="Proteomes" id="UP000317243"/>
    </source>
</evidence>
<gene>
    <name evidence="1" type="ORF">KOR42_23090</name>
</gene>
<evidence type="ECO:0000313" key="1">
    <source>
        <dbReference type="EMBL" id="TWT58922.1"/>
    </source>
</evidence>
<comment type="caution">
    <text evidence="1">The sequence shown here is derived from an EMBL/GenBank/DDBJ whole genome shotgun (WGS) entry which is preliminary data.</text>
</comment>
<keyword evidence="2" id="KW-1185">Reference proteome</keyword>
<protein>
    <submittedName>
        <fullName evidence="1">Uncharacterized protein</fullName>
    </submittedName>
</protein>